<dbReference type="FunFam" id="3.30.1010.10:FF:000001">
    <property type="entry name" value="Phosphatidylinositol 4-phosphate 3-kinase C2 domain-containing subunit beta"/>
    <property type="match status" value="1"/>
</dbReference>
<dbReference type="GO" id="GO:0005942">
    <property type="term" value="C:phosphatidylinositol 3-kinase complex"/>
    <property type="evidence" value="ECO:0007669"/>
    <property type="project" value="TreeGrafter"/>
</dbReference>
<keyword evidence="2" id="KW-0808">Transferase</keyword>
<dbReference type="GO" id="GO:0016477">
    <property type="term" value="P:cell migration"/>
    <property type="evidence" value="ECO:0007669"/>
    <property type="project" value="TreeGrafter"/>
</dbReference>
<comment type="catalytic activity">
    <reaction evidence="5">
        <text>a 1,2-diacyl-sn-glycero-3-phospho-(1D-myo-inositol 4-phosphate) + ATP = a 1,2-diacyl-sn-glycero-3-phospho-(1D-myo-inositol-3,4-bisphosphate) + ADP + H(+)</text>
        <dbReference type="Rhea" id="RHEA:18373"/>
        <dbReference type="ChEBI" id="CHEBI:15378"/>
        <dbReference type="ChEBI" id="CHEBI:30616"/>
        <dbReference type="ChEBI" id="CHEBI:57658"/>
        <dbReference type="ChEBI" id="CHEBI:58178"/>
        <dbReference type="ChEBI" id="CHEBI:456216"/>
        <dbReference type="EC" id="2.7.1.154"/>
    </reaction>
    <physiologicalReaction direction="left-to-right" evidence="5">
        <dbReference type="Rhea" id="RHEA:18374"/>
    </physiologicalReaction>
</comment>
<protein>
    <recommendedName>
        <fullName evidence="6">PI3K/PI4K catalytic domain-containing protein</fullName>
    </recommendedName>
</protein>
<evidence type="ECO:0000313" key="7">
    <source>
        <dbReference type="EMBL" id="KAG8534655.1"/>
    </source>
</evidence>
<dbReference type="GO" id="GO:0016303">
    <property type="term" value="F:1-phosphatidylinositol-3-kinase activity"/>
    <property type="evidence" value="ECO:0007669"/>
    <property type="project" value="UniProtKB-EC"/>
</dbReference>
<keyword evidence="8" id="KW-1185">Reference proteome</keyword>
<dbReference type="PANTHER" id="PTHR10048">
    <property type="entry name" value="PHOSPHATIDYLINOSITOL KINASE"/>
    <property type="match status" value="1"/>
</dbReference>
<dbReference type="InterPro" id="IPR015433">
    <property type="entry name" value="PI3/4_kinase"/>
</dbReference>
<dbReference type="AlphaFoldDB" id="A0AAV6YGB9"/>
<comment type="similarity">
    <text evidence="1">Belongs to the PI3/PI4-kinase family. Type III PI4K subfamily.</text>
</comment>
<evidence type="ECO:0000256" key="3">
    <source>
        <dbReference type="ARBA" id="ARBA00022777"/>
    </source>
</evidence>
<proteinExistence type="inferred from homology"/>
<dbReference type="Gene3D" id="3.30.1010.10">
    <property type="entry name" value="Phosphatidylinositol 3-kinase Catalytic Subunit, Chain A, domain 4"/>
    <property type="match status" value="1"/>
</dbReference>
<evidence type="ECO:0000313" key="8">
    <source>
        <dbReference type="Proteomes" id="UP000824782"/>
    </source>
</evidence>
<dbReference type="EMBL" id="WNYA01096376">
    <property type="protein sequence ID" value="KAG8534655.1"/>
    <property type="molecule type" value="Genomic_DNA"/>
</dbReference>
<evidence type="ECO:0000256" key="1">
    <source>
        <dbReference type="ARBA" id="ARBA00006209"/>
    </source>
</evidence>
<accession>A0AAV6YGB9</accession>
<name>A0AAV6YGB9_ENGPU</name>
<dbReference type="GO" id="GO:0048015">
    <property type="term" value="P:phosphatidylinositol-mediated signaling"/>
    <property type="evidence" value="ECO:0007669"/>
    <property type="project" value="TreeGrafter"/>
</dbReference>
<dbReference type="InterPro" id="IPR000403">
    <property type="entry name" value="PI3/4_kinase_cat_dom"/>
</dbReference>
<evidence type="ECO:0000256" key="4">
    <source>
        <dbReference type="ARBA" id="ARBA00023985"/>
    </source>
</evidence>
<feature type="domain" description="PI3K/PI4K catalytic" evidence="6">
    <location>
        <begin position="27"/>
        <end position="104"/>
    </location>
</feature>
<dbReference type="GO" id="GO:0043491">
    <property type="term" value="P:phosphatidylinositol 3-kinase/protein kinase B signal transduction"/>
    <property type="evidence" value="ECO:0007669"/>
    <property type="project" value="TreeGrafter"/>
</dbReference>
<dbReference type="GO" id="GO:0035005">
    <property type="term" value="F:1-phosphatidylinositol-4-phosphate 3-kinase activity"/>
    <property type="evidence" value="ECO:0007669"/>
    <property type="project" value="UniProtKB-EC"/>
</dbReference>
<dbReference type="PROSITE" id="PS00915">
    <property type="entry name" value="PI3_4_KINASE_1"/>
    <property type="match status" value="1"/>
</dbReference>
<comment type="caution">
    <text evidence="7">The sequence shown here is derived from an EMBL/GenBank/DDBJ whole genome shotgun (WGS) entry which is preliminary data.</text>
</comment>
<dbReference type="GO" id="GO:0005737">
    <property type="term" value="C:cytoplasm"/>
    <property type="evidence" value="ECO:0007669"/>
    <property type="project" value="TreeGrafter"/>
</dbReference>
<keyword evidence="3" id="KW-0418">Kinase</keyword>
<evidence type="ECO:0000256" key="2">
    <source>
        <dbReference type="ARBA" id="ARBA00022679"/>
    </source>
</evidence>
<evidence type="ECO:0000259" key="6">
    <source>
        <dbReference type="PROSITE" id="PS50290"/>
    </source>
</evidence>
<dbReference type="PANTHER" id="PTHR10048:SF28">
    <property type="entry name" value="PHOSPHATIDYLINOSITOL 4-PHOSPHATE 3-KINASE C2 DOMAIN-CONTAINING SUBUNIT ALPHA"/>
    <property type="match status" value="1"/>
</dbReference>
<dbReference type="SUPFAM" id="SSF56112">
    <property type="entry name" value="Protein kinase-like (PK-like)"/>
    <property type="match status" value="1"/>
</dbReference>
<comment type="catalytic activity">
    <reaction evidence="4">
        <text>a 1,2-diacyl-sn-glycero-3-phospho-(1D-myo-inositol) + ATP = a 1,2-diacyl-sn-glycero-3-phospho-(1D-myo-inositol-3-phosphate) + ADP + H(+)</text>
        <dbReference type="Rhea" id="RHEA:12709"/>
        <dbReference type="ChEBI" id="CHEBI:15378"/>
        <dbReference type="ChEBI" id="CHEBI:30616"/>
        <dbReference type="ChEBI" id="CHEBI:57880"/>
        <dbReference type="ChEBI" id="CHEBI:58088"/>
        <dbReference type="ChEBI" id="CHEBI:456216"/>
        <dbReference type="EC" id="2.7.1.137"/>
    </reaction>
    <physiologicalReaction direction="left-to-right" evidence="4">
        <dbReference type="Rhea" id="RHEA:12710"/>
    </physiologicalReaction>
</comment>
<reference evidence="7" key="1">
    <citation type="thesis" date="2020" institute="ProQuest LLC" country="789 East Eisenhower Parkway, Ann Arbor, MI, USA">
        <title>Comparative Genomics and Chromosome Evolution.</title>
        <authorList>
            <person name="Mudd A.B."/>
        </authorList>
    </citation>
    <scope>NUCLEOTIDE SEQUENCE</scope>
    <source>
        <strain evidence="7">237g6f4</strain>
        <tissue evidence="7">Blood</tissue>
    </source>
</reference>
<dbReference type="GO" id="GO:0005886">
    <property type="term" value="C:plasma membrane"/>
    <property type="evidence" value="ECO:0007669"/>
    <property type="project" value="TreeGrafter"/>
</dbReference>
<dbReference type="Proteomes" id="UP000824782">
    <property type="component" value="Unassembled WGS sequence"/>
</dbReference>
<dbReference type="InterPro" id="IPR018936">
    <property type="entry name" value="PI3/4_kinase_CS"/>
</dbReference>
<dbReference type="InterPro" id="IPR011009">
    <property type="entry name" value="Kinase-like_dom_sf"/>
</dbReference>
<feature type="non-terminal residue" evidence="7">
    <location>
        <position position="104"/>
    </location>
</feature>
<gene>
    <name evidence="7" type="ORF">GDO81_018916</name>
</gene>
<dbReference type="Pfam" id="PF00454">
    <property type="entry name" value="PI3_PI4_kinase"/>
    <property type="match status" value="1"/>
</dbReference>
<dbReference type="PROSITE" id="PS50290">
    <property type="entry name" value="PI3_4_KINASE_3"/>
    <property type="match status" value="1"/>
</dbReference>
<organism evidence="7 8">
    <name type="scientific">Engystomops pustulosus</name>
    <name type="common">Tungara frog</name>
    <name type="synonym">Physalaemus pustulosus</name>
    <dbReference type="NCBI Taxonomy" id="76066"/>
    <lineage>
        <taxon>Eukaryota</taxon>
        <taxon>Metazoa</taxon>
        <taxon>Chordata</taxon>
        <taxon>Craniata</taxon>
        <taxon>Vertebrata</taxon>
        <taxon>Euteleostomi</taxon>
        <taxon>Amphibia</taxon>
        <taxon>Batrachia</taxon>
        <taxon>Anura</taxon>
        <taxon>Neobatrachia</taxon>
        <taxon>Hyloidea</taxon>
        <taxon>Leptodactylidae</taxon>
        <taxon>Leiuperinae</taxon>
        <taxon>Engystomops</taxon>
    </lineage>
</organism>
<evidence type="ECO:0000256" key="5">
    <source>
        <dbReference type="ARBA" id="ARBA00029297"/>
    </source>
</evidence>
<sequence length="104" mass="11943">MDRVQLMFRKNKIRLPLNPSMEAKGLNVKACSFYNSNAVPLRVAMVNTDPMGEEIQSMFKVGEDLRQDMLALQMIKIMDKLWLQEGLDMRMVIFKCLSTGTDRG</sequence>